<gene>
    <name evidence="1" type="ORF">GLYMA_13G124300</name>
</gene>
<reference evidence="1" key="3">
    <citation type="submission" date="2018-07" db="EMBL/GenBank/DDBJ databases">
        <title>WGS assembly of Glycine max.</title>
        <authorList>
            <person name="Schmutz J."/>
            <person name="Cannon S."/>
            <person name="Schlueter J."/>
            <person name="Ma J."/>
            <person name="Mitros T."/>
            <person name="Nelson W."/>
            <person name="Hyten D."/>
            <person name="Song Q."/>
            <person name="Thelen J."/>
            <person name="Cheng J."/>
            <person name="Xu D."/>
            <person name="Hellsten U."/>
            <person name="May G."/>
            <person name="Yu Y."/>
            <person name="Sakurai T."/>
            <person name="Umezawa T."/>
            <person name="Bhattacharyya M."/>
            <person name="Sandhu D."/>
            <person name="Valliyodan B."/>
            <person name="Lindquist E."/>
            <person name="Peto M."/>
            <person name="Grant D."/>
            <person name="Shu S."/>
            <person name="Goodstein D."/>
            <person name="Barry K."/>
            <person name="Futrell-Griggs M."/>
            <person name="Abernathy B."/>
            <person name="Du J."/>
            <person name="Tian Z."/>
            <person name="Zhu L."/>
            <person name="Gill N."/>
            <person name="Joshi T."/>
            <person name="Libault M."/>
            <person name="Sethuraman A."/>
            <person name="Zhang X."/>
            <person name="Shinozaki K."/>
            <person name="Nguyen H."/>
            <person name="Wing R."/>
            <person name="Cregan P."/>
            <person name="Specht J."/>
            <person name="Grimwood J."/>
            <person name="Rokhsar D."/>
            <person name="Stacey G."/>
            <person name="Shoemaker R."/>
            <person name="Jackson S."/>
        </authorList>
    </citation>
    <scope>NUCLEOTIDE SEQUENCE</scope>
    <source>
        <tissue evidence="1">Callus</tissue>
    </source>
</reference>
<proteinExistence type="predicted"/>
<evidence type="ECO:0000313" key="3">
    <source>
        <dbReference type="Proteomes" id="UP000008827"/>
    </source>
</evidence>
<accession>A0A0R0GTY3</accession>
<reference evidence="1 2" key="1">
    <citation type="journal article" date="2010" name="Nature">
        <title>Genome sequence of the palaeopolyploid soybean.</title>
        <authorList>
            <person name="Schmutz J."/>
            <person name="Cannon S.B."/>
            <person name="Schlueter J."/>
            <person name="Ma J."/>
            <person name="Mitros T."/>
            <person name="Nelson W."/>
            <person name="Hyten D.L."/>
            <person name="Song Q."/>
            <person name="Thelen J.J."/>
            <person name="Cheng J."/>
            <person name="Xu D."/>
            <person name="Hellsten U."/>
            <person name="May G.D."/>
            <person name="Yu Y."/>
            <person name="Sakurai T."/>
            <person name="Umezawa T."/>
            <person name="Bhattacharyya M.K."/>
            <person name="Sandhu D."/>
            <person name="Valliyodan B."/>
            <person name="Lindquist E."/>
            <person name="Peto M."/>
            <person name="Grant D."/>
            <person name="Shu S."/>
            <person name="Goodstein D."/>
            <person name="Barry K."/>
            <person name="Futrell-Griggs M."/>
            <person name="Abernathy B."/>
            <person name="Du J."/>
            <person name="Tian Z."/>
            <person name="Zhu L."/>
            <person name="Gill N."/>
            <person name="Joshi T."/>
            <person name="Libault M."/>
            <person name="Sethuraman A."/>
            <person name="Zhang X.-C."/>
            <person name="Shinozaki K."/>
            <person name="Nguyen H.T."/>
            <person name="Wing R.A."/>
            <person name="Cregan P."/>
            <person name="Specht J."/>
            <person name="Grimwood J."/>
            <person name="Rokhsar D."/>
            <person name="Stacey G."/>
            <person name="Shoemaker R.C."/>
            <person name="Jackson S.A."/>
        </authorList>
    </citation>
    <scope>NUCLEOTIDE SEQUENCE [LARGE SCALE GENOMIC DNA]</scope>
    <source>
        <strain evidence="2">cv. Williams 82</strain>
        <tissue evidence="1">Callus</tissue>
    </source>
</reference>
<dbReference type="EnsemblPlants" id="KRH19570">
    <property type="protein sequence ID" value="KRH19570"/>
    <property type="gene ID" value="GLYMA_13G124300"/>
</dbReference>
<dbReference type="InParanoid" id="A0A0R0GTY3"/>
<sequence>MYEVVLLLQEKSIRKPIPFLREKRKGNEEVERCGNILKRGGRNRSTIGEIFLRGEKAVIPPSITLLRRI</sequence>
<evidence type="ECO:0000313" key="1">
    <source>
        <dbReference type="EMBL" id="KRH19570.1"/>
    </source>
</evidence>
<dbReference type="Gramene" id="KRH19570">
    <property type="protein sequence ID" value="KRH19570"/>
    <property type="gene ID" value="GLYMA_13G124300"/>
</dbReference>
<dbReference type="EMBL" id="CM000846">
    <property type="protein sequence ID" value="KRH19570.1"/>
    <property type="molecule type" value="Genomic_DNA"/>
</dbReference>
<keyword evidence="3" id="KW-1185">Reference proteome</keyword>
<reference evidence="2" key="2">
    <citation type="submission" date="2018-02" db="UniProtKB">
        <authorList>
            <consortium name="EnsemblPlants"/>
        </authorList>
    </citation>
    <scope>IDENTIFICATION</scope>
    <source>
        <strain evidence="2">Williams 82</strain>
    </source>
</reference>
<organism evidence="1">
    <name type="scientific">Glycine max</name>
    <name type="common">Soybean</name>
    <name type="synonym">Glycine hispida</name>
    <dbReference type="NCBI Taxonomy" id="3847"/>
    <lineage>
        <taxon>Eukaryota</taxon>
        <taxon>Viridiplantae</taxon>
        <taxon>Streptophyta</taxon>
        <taxon>Embryophyta</taxon>
        <taxon>Tracheophyta</taxon>
        <taxon>Spermatophyta</taxon>
        <taxon>Magnoliopsida</taxon>
        <taxon>eudicotyledons</taxon>
        <taxon>Gunneridae</taxon>
        <taxon>Pentapetalae</taxon>
        <taxon>rosids</taxon>
        <taxon>fabids</taxon>
        <taxon>Fabales</taxon>
        <taxon>Fabaceae</taxon>
        <taxon>Papilionoideae</taxon>
        <taxon>50 kb inversion clade</taxon>
        <taxon>NPAAA clade</taxon>
        <taxon>indigoferoid/millettioid clade</taxon>
        <taxon>Phaseoleae</taxon>
        <taxon>Glycine</taxon>
        <taxon>Glycine subgen. Soja</taxon>
    </lineage>
</organism>
<name>A0A0R0GTY3_SOYBN</name>
<protein>
    <submittedName>
        <fullName evidence="1 2">Uncharacterized protein</fullName>
    </submittedName>
</protein>
<evidence type="ECO:0000313" key="2">
    <source>
        <dbReference type="EnsemblPlants" id="KRH19570"/>
    </source>
</evidence>
<dbReference type="AlphaFoldDB" id="A0A0R0GTY3"/>
<dbReference type="Proteomes" id="UP000008827">
    <property type="component" value="Chromosome 13"/>
</dbReference>